<name>A0A8J7U0X6_9BACT</name>
<dbReference type="EMBL" id="JAFREP010000003">
    <property type="protein sequence ID" value="MBO1317553.1"/>
    <property type="molecule type" value="Genomic_DNA"/>
</dbReference>
<evidence type="ECO:0000313" key="1">
    <source>
        <dbReference type="EMBL" id="MBO1317553.1"/>
    </source>
</evidence>
<dbReference type="AlphaFoldDB" id="A0A8J7U0X6"/>
<comment type="caution">
    <text evidence="1">The sequence shown here is derived from an EMBL/GenBank/DDBJ whole genome shotgun (WGS) entry which is preliminary data.</text>
</comment>
<dbReference type="RefSeq" id="WP_207856842.1">
    <property type="nucleotide sequence ID" value="NZ_JAFREP010000003.1"/>
</dbReference>
<accession>A0A8J7U0X6</accession>
<dbReference type="Proteomes" id="UP000664417">
    <property type="component" value="Unassembled WGS sequence"/>
</dbReference>
<sequence>MPKERKADTSLSRLNIILREPEQILLIKACIERLSLARGGVKISAIQALLDLAKLYLENADQIDPVSDVMKDLMVKKEKLAPKKQTISAS</sequence>
<proteinExistence type="predicted"/>
<organism evidence="1 2">
    <name type="scientific">Acanthopleuribacter pedis</name>
    <dbReference type="NCBI Taxonomy" id="442870"/>
    <lineage>
        <taxon>Bacteria</taxon>
        <taxon>Pseudomonadati</taxon>
        <taxon>Acidobacteriota</taxon>
        <taxon>Holophagae</taxon>
        <taxon>Acanthopleuribacterales</taxon>
        <taxon>Acanthopleuribacteraceae</taxon>
        <taxon>Acanthopleuribacter</taxon>
    </lineage>
</organism>
<evidence type="ECO:0000313" key="2">
    <source>
        <dbReference type="Proteomes" id="UP000664417"/>
    </source>
</evidence>
<protein>
    <submittedName>
        <fullName evidence="1">Uncharacterized protein</fullName>
    </submittedName>
</protein>
<reference evidence="1" key="1">
    <citation type="submission" date="2021-03" db="EMBL/GenBank/DDBJ databases">
        <authorList>
            <person name="Wang G."/>
        </authorList>
    </citation>
    <scope>NUCLEOTIDE SEQUENCE</scope>
    <source>
        <strain evidence="1">KCTC 12899</strain>
    </source>
</reference>
<keyword evidence="2" id="KW-1185">Reference proteome</keyword>
<gene>
    <name evidence="1" type="ORF">J3U88_03705</name>
</gene>